<name>W3VMT7_MOEAP</name>
<protein>
    <submittedName>
        <fullName evidence="2">Uncharacterized protein</fullName>
    </submittedName>
</protein>
<dbReference type="Proteomes" id="UP000019462">
    <property type="component" value="Unassembled WGS sequence"/>
</dbReference>
<accession>W3VMT7</accession>
<gene>
    <name evidence="2" type="ORF">PaG_03646</name>
</gene>
<evidence type="ECO:0000313" key="2">
    <source>
        <dbReference type="EMBL" id="ETS62086.1"/>
    </source>
</evidence>
<feature type="region of interest" description="Disordered" evidence="1">
    <location>
        <begin position="49"/>
        <end position="88"/>
    </location>
</feature>
<dbReference type="EMBL" id="AWNI01000012">
    <property type="protein sequence ID" value="ETS62086.1"/>
    <property type="molecule type" value="Genomic_DNA"/>
</dbReference>
<feature type="compositionally biased region" description="Polar residues" evidence="1">
    <location>
        <begin position="49"/>
        <end position="82"/>
    </location>
</feature>
<comment type="caution">
    <text evidence="2">The sequence shown here is derived from an EMBL/GenBank/DDBJ whole genome shotgun (WGS) entry which is preliminary data.</text>
</comment>
<organism evidence="2 3">
    <name type="scientific">Moesziomyces aphidis</name>
    <name type="common">Pseudozyma aphidis</name>
    <dbReference type="NCBI Taxonomy" id="84754"/>
    <lineage>
        <taxon>Eukaryota</taxon>
        <taxon>Fungi</taxon>
        <taxon>Dikarya</taxon>
        <taxon>Basidiomycota</taxon>
        <taxon>Ustilaginomycotina</taxon>
        <taxon>Ustilaginomycetes</taxon>
        <taxon>Ustilaginales</taxon>
        <taxon>Ustilaginaceae</taxon>
        <taxon>Moesziomyces</taxon>
    </lineage>
</organism>
<sequence length="88" mass="9178">MRARPLDSALKRALAQISPPSHAIRYDAKESCSPFPVSIVPSIALPISSTQSQSGNSVGSRDWGSASTVQAQMPNSRLTTAVASPGMP</sequence>
<dbReference type="AlphaFoldDB" id="W3VMT7"/>
<keyword evidence="3" id="KW-1185">Reference proteome</keyword>
<evidence type="ECO:0000256" key="1">
    <source>
        <dbReference type="SAM" id="MobiDB-lite"/>
    </source>
</evidence>
<dbReference type="HOGENOM" id="CLU_2470032_0_0_1"/>
<reference evidence="2 3" key="1">
    <citation type="journal article" date="2014" name="Genome Announc.">
        <title>Genome sequence of the basidiomycetous fungus Pseudozyma aphidis DSM70725, an efficient producer of biosurfactant mannosylerythritol lipids.</title>
        <authorList>
            <person name="Lorenz S."/>
            <person name="Guenther M."/>
            <person name="Grumaz C."/>
            <person name="Rupp S."/>
            <person name="Zibek S."/>
            <person name="Sohn K."/>
        </authorList>
    </citation>
    <scope>NUCLEOTIDE SEQUENCE [LARGE SCALE GENOMIC DNA]</scope>
    <source>
        <strain evidence="3">ATCC 32657 / CBS 517.83 / DSM 70725 / JCM 10318 / NBRC 10182 / NRRL Y-7954 / St-0401</strain>
    </source>
</reference>
<evidence type="ECO:0000313" key="3">
    <source>
        <dbReference type="Proteomes" id="UP000019462"/>
    </source>
</evidence>
<proteinExistence type="predicted"/>